<protein>
    <submittedName>
        <fullName evidence="1">Uncharacterized protein</fullName>
    </submittedName>
</protein>
<reference evidence="1 2" key="1">
    <citation type="submission" date="2013-11" db="EMBL/GenBank/DDBJ databases">
        <title>Genome sequencing of Stegodyphus mimosarum.</title>
        <authorList>
            <person name="Bechsgaard J."/>
        </authorList>
    </citation>
    <scope>NUCLEOTIDE SEQUENCE [LARGE SCALE GENOMIC DNA]</scope>
</reference>
<dbReference type="InterPro" id="IPR038505">
    <property type="entry name" value="FANCF_C_sf"/>
</dbReference>
<dbReference type="OrthoDB" id="6429998at2759"/>
<name>A0A087TRL7_STEMI</name>
<dbReference type="AlphaFoldDB" id="A0A087TRL7"/>
<keyword evidence="2" id="KW-1185">Reference proteome</keyword>
<dbReference type="Pfam" id="PF11107">
    <property type="entry name" value="FANCF"/>
    <property type="match status" value="1"/>
</dbReference>
<dbReference type="InterPro" id="IPR035428">
    <property type="entry name" value="FANCF"/>
</dbReference>
<organism evidence="1 2">
    <name type="scientific">Stegodyphus mimosarum</name>
    <name type="common">African social velvet spider</name>
    <dbReference type="NCBI Taxonomy" id="407821"/>
    <lineage>
        <taxon>Eukaryota</taxon>
        <taxon>Metazoa</taxon>
        <taxon>Ecdysozoa</taxon>
        <taxon>Arthropoda</taxon>
        <taxon>Chelicerata</taxon>
        <taxon>Arachnida</taxon>
        <taxon>Araneae</taxon>
        <taxon>Araneomorphae</taxon>
        <taxon>Entelegynae</taxon>
        <taxon>Eresoidea</taxon>
        <taxon>Eresidae</taxon>
        <taxon>Stegodyphus</taxon>
    </lineage>
</organism>
<dbReference type="EMBL" id="KK116427">
    <property type="protein sequence ID" value="KFM67756.1"/>
    <property type="molecule type" value="Genomic_DNA"/>
</dbReference>
<proteinExistence type="predicted"/>
<dbReference type="GO" id="GO:0043240">
    <property type="term" value="C:Fanconi anaemia nuclear complex"/>
    <property type="evidence" value="ECO:0007669"/>
    <property type="project" value="InterPro"/>
</dbReference>
<dbReference type="Proteomes" id="UP000054359">
    <property type="component" value="Unassembled WGS sequence"/>
</dbReference>
<gene>
    <name evidence="1" type="ORF">X975_17610</name>
</gene>
<evidence type="ECO:0000313" key="2">
    <source>
        <dbReference type="Proteomes" id="UP000054359"/>
    </source>
</evidence>
<accession>A0A087TRL7</accession>
<dbReference type="GO" id="GO:0036297">
    <property type="term" value="P:interstrand cross-link repair"/>
    <property type="evidence" value="ECO:0007669"/>
    <property type="project" value="InterPro"/>
</dbReference>
<feature type="non-terminal residue" evidence="1">
    <location>
        <position position="204"/>
    </location>
</feature>
<sequence length="204" mass="23581">MKPITVINSDRSLYYEVKAEIFLDYLKGVVEQLTTEEQIETSLSKAFESLCENEDKMAILLHMLMHREEETTKEVQEIQEFAVSWMLLKLLSNKNDPLTHFIWKQSATKLRTIAVNNSAFYNFYSDFLVNCVNMLECNSYPAGSEWKLRQISNDVTLSRDAILNHYKCLLSANDDVCHATRENLLRLVAQGNTAIWNEILSFIA</sequence>
<evidence type="ECO:0000313" key="1">
    <source>
        <dbReference type="EMBL" id="KFM67756.1"/>
    </source>
</evidence>
<dbReference type="Gene3D" id="1.25.40.490">
    <property type="match status" value="1"/>
</dbReference>